<dbReference type="EMBL" id="KN847321">
    <property type="protein sequence ID" value="KIW52490.1"/>
    <property type="molecule type" value="Genomic_DNA"/>
</dbReference>
<dbReference type="STRING" id="348802.A0A0D2ECW0"/>
<feature type="compositionally biased region" description="Low complexity" evidence="1">
    <location>
        <begin position="19"/>
        <end position="50"/>
    </location>
</feature>
<dbReference type="Proteomes" id="UP000054342">
    <property type="component" value="Unassembled WGS sequence"/>
</dbReference>
<dbReference type="GeneID" id="25330031"/>
<protein>
    <recommendedName>
        <fullName evidence="4">Only prolin and serin are matching in the corresponding protein</fullName>
    </recommendedName>
</protein>
<evidence type="ECO:0008006" key="4">
    <source>
        <dbReference type="Google" id="ProtNLM"/>
    </source>
</evidence>
<feature type="region of interest" description="Disordered" evidence="1">
    <location>
        <begin position="123"/>
        <end position="159"/>
    </location>
</feature>
<dbReference type="HOGENOM" id="CLU_020684_1_0_1"/>
<dbReference type="RefSeq" id="XP_013313074.1">
    <property type="nucleotide sequence ID" value="XM_013457620.1"/>
</dbReference>
<proteinExistence type="predicted"/>
<feature type="region of interest" description="Disordered" evidence="1">
    <location>
        <begin position="15"/>
        <end position="90"/>
    </location>
</feature>
<dbReference type="AlphaFoldDB" id="A0A0D2ECW0"/>
<feature type="region of interest" description="Disordered" evidence="1">
    <location>
        <begin position="211"/>
        <end position="250"/>
    </location>
</feature>
<feature type="region of interest" description="Disordered" evidence="1">
    <location>
        <begin position="292"/>
        <end position="311"/>
    </location>
</feature>
<evidence type="ECO:0000313" key="3">
    <source>
        <dbReference type="Proteomes" id="UP000054342"/>
    </source>
</evidence>
<organism evidence="2 3">
    <name type="scientific">Exophiala xenobiotica</name>
    <dbReference type="NCBI Taxonomy" id="348802"/>
    <lineage>
        <taxon>Eukaryota</taxon>
        <taxon>Fungi</taxon>
        <taxon>Dikarya</taxon>
        <taxon>Ascomycota</taxon>
        <taxon>Pezizomycotina</taxon>
        <taxon>Eurotiomycetes</taxon>
        <taxon>Chaetothyriomycetidae</taxon>
        <taxon>Chaetothyriales</taxon>
        <taxon>Herpotrichiellaceae</taxon>
        <taxon>Exophiala</taxon>
    </lineage>
</organism>
<keyword evidence="3" id="KW-1185">Reference proteome</keyword>
<evidence type="ECO:0000256" key="1">
    <source>
        <dbReference type="SAM" id="MobiDB-lite"/>
    </source>
</evidence>
<reference evidence="2 3" key="1">
    <citation type="submission" date="2015-01" db="EMBL/GenBank/DDBJ databases">
        <title>The Genome Sequence of Exophiala xenobiotica CBS118157.</title>
        <authorList>
            <consortium name="The Broad Institute Genomics Platform"/>
            <person name="Cuomo C."/>
            <person name="de Hoog S."/>
            <person name="Gorbushina A."/>
            <person name="Stielow B."/>
            <person name="Teixiera M."/>
            <person name="Abouelleil A."/>
            <person name="Chapman S.B."/>
            <person name="Priest M."/>
            <person name="Young S.K."/>
            <person name="Wortman J."/>
            <person name="Nusbaum C."/>
            <person name="Birren B."/>
        </authorList>
    </citation>
    <scope>NUCLEOTIDE SEQUENCE [LARGE SCALE GENOMIC DNA]</scope>
    <source>
        <strain evidence="2 3">CBS 118157</strain>
    </source>
</reference>
<gene>
    <name evidence="2" type="ORF">PV05_08123</name>
</gene>
<dbReference type="OrthoDB" id="3882058at2759"/>
<feature type="compositionally biased region" description="Acidic residues" evidence="1">
    <location>
        <begin position="69"/>
        <end position="80"/>
    </location>
</feature>
<name>A0A0D2ECW0_9EURO</name>
<accession>A0A0D2ECW0</accession>
<evidence type="ECO:0000313" key="2">
    <source>
        <dbReference type="EMBL" id="KIW52490.1"/>
    </source>
</evidence>
<sequence>MENLMSYFFDAAAPGVARSPTSSTNLSSPTTSTFSKGHSSRGSGSSINSSPIPRESLDMYAGPKRLEDVTEEPQERDDFEGYTLVDDSRTYDFPDYDKAFSDYHGQPSPPSSPVQPEWTLGDTDAWSSTSSGFRFSKRRRSMEQAPTVAPVNPNRLSSKFGSMKRRWKNRSAVEPRLSIITHMNSPASWSGSISSSQVLSPALSAISKHESLLPSSPAVPRASQTSLELETEPKPIEQTPEEDDEEQGQATTPLLPPVLAEICQKEEPIQSPLQSPSIAPTSAIMSSRTSMDTSLSCLPSPPLSTKPSMVSMHNRSRTNTMTGCPILDIPPLQLLDDVADLWAVRLGHANFTIHPEPYIPDTIDLDSYTEYRNNWDHARTNYAKHIARTAEHYGSTSKVFKLTEDKWASIDDVWKRQHSLMRTALDPVLARLSDGDSEMQESTASSVVLEKPLTKVVLPVIDDKSGKFPELGDGEIVGPMSVARPRALTHPSRGSDWRSPPLSTQKRNLIQILSDIFHK</sequence>